<protein>
    <recommendedName>
        <fullName evidence="3">DUF4276 family protein</fullName>
    </recommendedName>
</protein>
<accession>A0ABR8EAC4</accession>
<proteinExistence type="predicted"/>
<comment type="caution">
    <text evidence="1">The sequence shown here is derived from an EMBL/GenBank/DDBJ whole genome shotgun (WGS) entry which is preliminary data.</text>
</comment>
<evidence type="ECO:0008006" key="3">
    <source>
        <dbReference type="Google" id="ProtNLM"/>
    </source>
</evidence>
<dbReference type="EMBL" id="JACJSK010000008">
    <property type="protein sequence ID" value="MBD2543804.1"/>
    <property type="molecule type" value="Genomic_DNA"/>
</dbReference>
<organism evidence="1 2">
    <name type="scientific">Planktothricoides raciborskii FACHB-1370</name>
    <dbReference type="NCBI Taxonomy" id="2949576"/>
    <lineage>
        <taxon>Bacteria</taxon>
        <taxon>Bacillati</taxon>
        <taxon>Cyanobacteriota</taxon>
        <taxon>Cyanophyceae</taxon>
        <taxon>Oscillatoriophycideae</taxon>
        <taxon>Oscillatoriales</taxon>
        <taxon>Oscillatoriaceae</taxon>
        <taxon>Planktothricoides</taxon>
    </lineage>
</organism>
<gene>
    <name evidence="1" type="ORF">H6G72_08070</name>
</gene>
<sequence length="229" mass="27184">MNIYFLVEGNSTERKIYPKWLGYLLPELIRVQYSHQVKHNNYYLISGEGYPAILYDGLDNAIDKIQETNNYDYLVLCVDADEETVDERVSYIQNIIQEKNINLGNIKIEIIIQNRCIETWLLGNRRIFDSRQPLEPPLSDYVNYYDVSQDDPEAMGKYDMRNHADFHLEYLKEIFRSKNIAYTKKSPGDARERYYLEQLQKRTEDYATHLKSFQTFLSFCAMIKQKIAQ</sequence>
<evidence type="ECO:0000313" key="1">
    <source>
        <dbReference type="EMBL" id="MBD2543804.1"/>
    </source>
</evidence>
<dbReference type="Proteomes" id="UP000641954">
    <property type="component" value="Unassembled WGS sequence"/>
</dbReference>
<reference evidence="1 2" key="1">
    <citation type="journal article" date="2020" name="ISME J.">
        <title>Comparative genomics reveals insights into cyanobacterial evolution and habitat adaptation.</title>
        <authorList>
            <person name="Chen M.Y."/>
            <person name="Teng W.K."/>
            <person name="Zhao L."/>
            <person name="Hu C.X."/>
            <person name="Zhou Y.K."/>
            <person name="Han B.P."/>
            <person name="Song L.R."/>
            <person name="Shu W.S."/>
        </authorList>
    </citation>
    <scope>NUCLEOTIDE SEQUENCE [LARGE SCALE GENOMIC DNA]</scope>
    <source>
        <strain evidence="1 2">FACHB-1370</strain>
    </source>
</reference>
<dbReference type="RefSeq" id="WP_190877855.1">
    <property type="nucleotide sequence ID" value="NZ_JACJSK010000008.1"/>
</dbReference>
<name>A0ABR8EAC4_9CYAN</name>
<keyword evidence="2" id="KW-1185">Reference proteome</keyword>
<evidence type="ECO:0000313" key="2">
    <source>
        <dbReference type="Proteomes" id="UP000641954"/>
    </source>
</evidence>